<accession>A0A0U5GAX9</accession>
<dbReference type="PANTHER" id="PTHR31996:SF2">
    <property type="entry name" value="COILED-COIL DOMAIN-CONTAINING PROTEIN 115"/>
    <property type="match status" value="1"/>
</dbReference>
<reference evidence="4" key="1">
    <citation type="journal article" date="2016" name="Genome Announc.">
        <title>Draft genome sequences of fungus Aspergillus calidoustus.</title>
        <authorList>
            <person name="Horn F."/>
            <person name="Linde J."/>
            <person name="Mattern D.J."/>
            <person name="Walther G."/>
            <person name="Guthke R."/>
            <person name="Scherlach K."/>
            <person name="Martin K."/>
            <person name="Brakhage A.A."/>
            <person name="Petzke L."/>
            <person name="Valiante V."/>
        </authorList>
    </citation>
    <scope>NUCLEOTIDE SEQUENCE [LARGE SCALE GENOMIC DNA]</scope>
    <source>
        <strain evidence="4">SF006504</strain>
    </source>
</reference>
<dbReference type="Pfam" id="PF21730">
    <property type="entry name" value="Vma22_CCDC115"/>
    <property type="match status" value="1"/>
</dbReference>
<gene>
    <name evidence="3" type="ORF">ASPCAL10960</name>
</gene>
<dbReference type="OMA" id="GQDCYDE"/>
<sequence length="253" mass="27878">MAQLATPPASRQPSEAPDLDPATDLVRSLDTLLERYLELLDKHQKLQGELASRFSSGFLSLAQANYTCPPGRRYGADYYDERMKATRRVLLQPPPAGEQDYIIERGELPDTAASTKQIFSIVSPSNSDANEKSGLSDQNELPGPNNEPEAESKLPGVDNDTGCRNTVEDAKDLPGPVRPVAETDSKPNLQKKGSHASNPMRWFGILVPPSLRNAQKSFTEAIECKLPELASIVVEMQAAERKILRLREELGRQ</sequence>
<dbReference type="InterPro" id="IPR040357">
    <property type="entry name" value="Vma22/CCDC115"/>
</dbReference>
<name>A0A0U5GAX9_ASPCI</name>
<dbReference type="STRING" id="454130.A0A0U5GAX9"/>
<dbReference type="OrthoDB" id="408631at2759"/>
<dbReference type="EMBL" id="CDMC01000010">
    <property type="protein sequence ID" value="CEL07806.1"/>
    <property type="molecule type" value="Genomic_DNA"/>
</dbReference>
<keyword evidence="4" id="KW-1185">Reference proteome</keyword>
<feature type="region of interest" description="Disordered" evidence="2">
    <location>
        <begin position="124"/>
        <end position="196"/>
    </location>
</feature>
<dbReference type="Proteomes" id="UP000054771">
    <property type="component" value="Unassembled WGS sequence"/>
</dbReference>
<organism evidence="3 4">
    <name type="scientific">Aspergillus calidoustus</name>
    <dbReference type="NCBI Taxonomy" id="454130"/>
    <lineage>
        <taxon>Eukaryota</taxon>
        <taxon>Fungi</taxon>
        <taxon>Dikarya</taxon>
        <taxon>Ascomycota</taxon>
        <taxon>Pezizomycotina</taxon>
        <taxon>Eurotiomycetes</taxon>
        <taxon>Eurotiomycetidae</taxon>
        <taxon>Eurotiales</taxon>
        <taxon>Aspergillaceae</taxon>
        <taxon>Aspergillus</taxon>
        <taxon>Aspergillus subgen. Nidulantes</taxon>
    </lineage>
</organism>
<protein>
    <recommendedName>
        <fullName evidence="1">Vacuolar ATPase assembly protein VMA22</fullName>
    </recommendedName>
</protein>
<dbReference type="GO" id="GO:0051082">
    <property type="term" value="F:unfolded protein binding"/>
    <property type="evidence" value="ECO:0007669"/>
    <property type="project" value="TreeGrafter"/>
</dbReference>
<dbReference type="GO" id="GO:1990871">
    <property type="term" value="C:Vma12-Vma22 assembly complex"/>
    <property type="evidence" value="ECO:0007669"/>
    <property type="project" value="TreeGrafter"/>
</dbReference>
<feature type="region of interest" description="Disordered" evidence="2">
    <location>
        <begin position="1"/>
        <end position="22"/>
    </location>
</feature>
<evidence type="ECO:0000256" key="2">
    <source>
        <dbReference type="SAM" id="MobiDB-lite"/>
    </source>
</evidence>
<feature type="compositionally biased region" description="Polar residues" evidence="2">
    <location>
        <begin position="124"/>
        <end position="139"/>
    </location>
</feature>
<dbReference type="GO" id="GO:0070072">
    <property type="term" value="P:vacuolar proton-transporting V-type ATPase complex assembly"/>
    <property type="evidence" value="ECO:0007669"/>
    <property type="project" value="InterPro"/>
</dbReference>
<dbReference type="PANTHER" id="PTHR31996">
    <property type="entry name" value="COILED-COIL DOMAIN-CONTAINING PROTEIN 115"/>
    <property type="match status" value="1"/>
</dbReference>
<evidence type="ECO:0000313" key="4">
    <source>
        <dbReference type="Proteomes" id="UP000054771"/>
    </source>
</evidence>
<proteinExistence type="predicted"/>
<evidence type="ECO:0000256" key="1">
    <source>
        <dbReference type="ARBA" id="ARBA00093634"/>
    </source>
</evidence>
<dbReference type="AlphaFoldDB" id="A0A0U5GAX9"/>
<evidence type="ECO:0000313" key="3">
    <source>
        <dbReference type="EMBL" id="CEL07806.1"/>
    </source>
</evidence>